<dbReference type="Proteomes" id="UP000502998">
    <property type="component" value="Chromosome"/>
</dbReference>
<gene>
    <name evidence="18 21" type="primary">aroB</name>
    <name evidence="21" type="ORF">EsVE80_12540</name>
</gene>
<evidence type="ECO:0000256" key="18">
    <source>
        <dbReference type="HAMAP-Rule" id="MF_00110"/>
    </source>
</evidence>
<evidence type="ECO:0000256" key="15">
    <source>
        <dbReference type="ARBA" id="ARBA00023141"/>
    </source>
</evidence>
<comment type="cofactor">
    <cofactor evidence="2 18">
        <name>NAD(+)</name>
        <dbReference type="ChEBI" id="CHEBI:57540"/>
    </cofactor>
</comment>
<evidence type="ECO:0000256" key="8">
    <source>
        <dbReference type="ARBA" id="ARBA00017684"/>
    </source>
</evidence>
<feature type="binding site" evidence="18">
    <location>
        <position position="260"/>
    </location>
    <ligand>
        <name>Zn(2+)</name>
        <dbReference type="ChEBI" id="CHEBI:29105"/>
    </ligand>
</feature>
<evidence type="ECO:0000256" key="7">
    <source>
        <dbReference type="ARBA" id="ARBA00013031"/>
    </source>
</evidence>
<dbReference type="Gene3D" id="3.40.50.1970">
    <property type="match status" value="1"/>
</dbReference>
<feature type="binding site" evidence="18">
    <location>
        <position position="243"/>
    </location>
    <ligand>
        <name>Zn(2+)</name>
        <dbReference type="ChEBI" id="CHEBI:29105"/>
    </ligand>
</feature>
<dbReference type="InterPro" id="IPR016037">
    <property type="entry name" value="DHQ_synth_AroB"/>
</dbReference>
<keyword evidence="14 18" id="KW-0520">NAD</keyword>
<keyword evidence="22" id="KW-1185">Reference proteome</keyword>
<proteinExistence type="inferred from homology"/>
<evidence type="ECO:0000256" key="10">
    <source>
        <dbReference type="ARBA" id="ARBA00022605"/>
    </source>
</evidence>
<evidence type="ECO:0000256" key="1">
    <source>
        <dbReference type="ARBA" id="ARBA00001393"/>
    </source>
</evidence>
<dbReference type="GO" id="GO:0003856">
    <property type="term" value="F:3-dehydroquinate synthase activity"/>
    <property type="evidence" value="ECO:0007669"/>
    <property type="project" value="UniProtKB-UniRule"/>
</dbReference>
<keyword evidence="13 18" id="KW-0862">Zinc</keyword>
<keyword evidence="10 18" id="KW-0028">Amino-acid biosynthesis</keyword>
<evidence type="ECO:0000256" key="5">
    <source>
        <dbReference type="ARBA" id="ARBA00004661"/>
    </source>
</evidence>
<dbReference type="Pfam" id="PF01761">
    <property type="entry name" value="DHQ_synthase"/>
    <property type="match status" value="1"/>
</dbReference>
<dbReference type="EMBL" id="AP022822">
    <property type="protein sequence ID" value="BCA85731.1"/>
    <property type="molecule type" value="Genomic_DNA"/>
</dbReference>
<comment type="similarity">
    <text evidence="6 18">Belongs to the sugar phosphate cyclases superfamily. Dehydroquinate synthase family.</text>
</comment>
<comment type="function">
    <text evidence="18">Catalyzes the conversion of 3-deoxy-D-arabino-heptulosonate 7-phosphate (DAHP) to dehydroquinate (DHQ).</text>
</comment>
<dbReference type="AlphaFoldDB" id="A0A679ILW9"/>
<dbReference type="PIRSF" id="PIRSF001455">
    <property type="entry name" value="DHQ_synth"/>
    <property type="match status" value="1"/>
</dbReference>
<dbReference type="GO" id="GO:0005737">
    <property type="term" value="C:cytoplasm"/>
    <property type="evidence" value="ECO:0007669"/>
    <property type="project" value="UniProtKB-SubCell"/>
</dbReference>
<dbReference type="InterPro" id="IPR030963">
    <property type="entry name" value="DHQ_synth_fam"/>
</dbReference>
<evidence type="ECO:0000256" key="13">
    <source>
        <dbReference type="ARBA" id="ARBA00022833"/>
    </source>
</evidence>
<dbReference type="GO" id="GO:0000166">
    <property type="term" value="F:nucleotide binding"/>
    <property type="evidence" value="ECO:0007669"/>
    <property type="project" value="UniProtKB-KW"/>
</dbReference>
<evidence type="ECO:0000256" key="11">
    <source>
        <dbReference type="ARBA" id="ARBA00022723"/>
    </source>
</evidence>
<dbReference type="HAMAP" id="MF_00110">
    <property type="entry name" value="DHQ_synthase"/>
    <property type="match status" value="1"/>
</dbReference>
<feature type="binding site" evidence="18">
    <location>
        <position position="140"/>
    </location>
    <ligand>
        <name>NAD(+)</name>
        <dbReference type="ChEBI" id="CHEBI:57540"/>
    </ligand>
</feature>
<feature type="domain" description="3-dehydroquinate synthase C-terminal" evidence="20">
    <location>
        <begin position="179"/>
        <end position="320"/>
    </location>
</feature>
<dbReference type="UniPathway" id="UPA00053">
    <property type="reaction ID" value="UER00085"/>
</dbReference>
<organism evidence="21 22">
    <name type="scientific">Enterococcus saigonensis</name>
    <dbReference type="NCBI Taxonomy" id="1805431"/>
    <lineage>
        <taxon>Bacteria</taxon>
        <taxon>Bacillati</taxon>
        <taxon>Bacillota</taxon>
        <taxon>Bacilli</taxon>
        <taxon>Lactobacillales</taxon>
        <taxon>Enterococcaceae</taxon>
        <taxon>Enterococcus</taxon>
    </lineage>
</organism>
<keyword evidence="11 18" id="KW-0479">Metal-binding</keyword>
<dbReference type="PANTHER" id="PTHR43622:SF7">
    <property type="entry name" value="3-DEHYDROQUINATE SYNTHASE, CHLOROPLASTIC"/>
    <property type="match status" value="1"/>
</dbReference>
<evidence type="ECO:0000256" key="3">
    <source>
        <dbReference type="ARBA" id="ARBA00001947"/>
    </source>
</evidence>
<comment type="catalytic activity">
    <reaction evidence="1 18">
        <text>7-phospho-2-dehydro-3-deoxy-D-arabino-heptonate = 3-dehydroquinate + phosphate</text>
        <dbReference type="Rhea" id="RHEA:21968"/>
        <dbReference type="ChEBI" id="CHEBI:32364"/>
        <dbReference type="ChEBI" id="CHEBI:43474"/>
        <dbReference type="ChEBI" id="CHEBI:58394"/>
        <dbReference type="EC" id="4.2.3.4"/>
    </reaction>
</comment>
<evidence type="ECO:0000313" key="22">
    <source>
        <dbReference type="Proteomes" id="UP000502998"/>
    </source>
</evidence>
<evidence type="ECO:0000259" key="19">
    <source>
        <dbReference type="Pfam" id="PF01761"/>
    </source>
</evidence>
<dbReference type="EC" id="4.2.3.4" evidence="7 18"/>
<feature type="binding site" evidence="18">
    <location>
        <begin position="103"/>
        <end position="107"/>
    </location>
    <ligand>
        <name>NAD(+)</name>
        <dbReference type="ChEBI" id="CHEBI:57540"/>
    </ligand>
</feature>
<dbReference type="InterPro" id="IPR050071">
    <property type="entry name" value="Dehydroquinate_synthase"/>
</dbReference>
<dbReference type="SUPFAM" id="SSF56796">
    <property type="entry name" value="Dehydroquinate synthase-like"/>
    <property type="match status" value="1"/>
</dbReference>
<dbReference type="Pfam" id="PF24621">
    <property type="entry name" value="DHQS_C"/>
    <property type="match status" value="1"/>
</dbReference>
<dbReference type="KEGG" id="esg:EsVE80_12540"/>
<keyword evidence="12 18" id="KW-0547">Nucleotide-binding</keyword>
<evidence type="ECO:0000256" key="9">
    <source>
        <dbReference type="ARBA" id="ARBA00022490"/>
    </source>
</evidence>
<comment type="cofactor">
    <cofactor evidence="18">
        <name>Co(2+)</name>
        <dbReference type="ChEBI" id="CHEBI:48828"/>
    </cofactor>
    <cofactor evidence="18">
        <name>Zn(2+)</name>
        <dbReference type="ChEBI" id="CHEBI:29105"/>
    </cofactor>
    <text evidence="18">Binds 1 divalent metal cation per subunit. Can use either Co(2+) or Zn(2+).</text>
</comment>
<comment type="cofactor">
    <cofactor evidence="3">
        <name>Zn(2+)</name>
        <dbReference type="ChEBI" id="CHEBI:29105"/>
    </cofactor>
</comment>
<sequence length="354" mass="38499">MRVNLKEHSYEIIIKRGALEQLGTWVSSLWMPQKIAVITDSNVAPLYSEIVMKQLTAAGFAPHLAVVPAGETSKSLKQAARLYDFLAEAGFTRSDGIVALGGGVVGDLAGFVASTFMRGIHFLQIPTTLLAQVDSSIGGKTGVNTQKAKNLVGTFNQPSGVLIDPDVLKTLEIRRVREGIAEIIKSAAIADLVLWNKLTDLKDEADLLKQAEEIITAALEIKRHVVQEDEFDNGMRLILNFGHTIGHAIENTAGYGVVSHGEGVALGMIKINHIAEAKGLSPLGSTKQLQLMIEKFHLPTNLPNWDETALYSAITHDKKARGTTLKIILLEQIGKAKIVEIPLIEMKDYLKEAL</sequence>
<dbReference type="NCBIfam" id="TIGR01357">
    <property type="entry name" value="aroB"/>
    <property type="match status" value="1"/>
</dbReference>
<dbReference type="CDD" id="cd08195">
    <property type="entry name" value="DHQS"/>
    <property type="match status" value="1"/>
</dbReference>
<evidence type="ECO:0000256" key="4">
    <source>
        <dbReference type="ARBA" id="ARBA00004496"/>
    </source>
</evidence>
<dbReference type="GO" id="GO:0046872">
    <property type="term" value="F:metal ion binding"/>
    <property type="evidence" value="ECO:0007669"/>
    <property type="project" value="UniProtKB-KW"/>
</dbReference>
<accession>A0A679ILW9</accession>
<comment type="subcellular location">
    <subcellularLocation>
        <location evidence="4 18">Cytoplasm</location>
    </subcellularLocation>
</comment>
<name>A0A679ILW9_9ENTE</name>
<evidence type="ECO:0000256" key="6">
    <source>
        <dbReference type="ARBA" id="ARBA00005412"/>
    </source>
</evidence>
<dbReference type="FunFam" id="3.40.50.1970:FF:000007">
    <property type="entry name" value="Pentafunctional AROM polypeptide"/>
    <property type="match status" value="1"/>
</dbReference>
<dbReference type="Gene3D" id="1.20.1090.10">
    <property type="entry name" value="Dehydroquinate synthase-like - alpha domain"/>
    <property type="match status" value="1"/>
</dbReference>
<feature type="binding site" evidence="18">
    <location>
        <position position="149"/>
    </location>
    <ligand>
        <name>NAD(+)</name>
        <dbReference type="ChEBI" id="CHEBI:57540"/>
    </ligand>
</feature>
<evidence type="ECO:0000313" key="21">
    <source>
        <dbReference type="EMBL" id="BCA85731.1"/>
    </source>
</evidence>
<evidence type="ECO:0000259" key="20">
    <source>
        <dbReference type="Pfam" id="PF24621"/>
    </source>
</evidence>
<feature type="binding site" evidence="18">
    <location>
        <begin position="127"/>
        <end position="128"/>
    </location>
    <ligand>
        <name>NAD(+)</name>
        <dbReference type="ChEBI" id="CHEBI:57540"/>
    </ligand>
</feature>
<dbReference type="RefSeq" id="WP_173102971.1">
    <property type="nucleotide sequence ID" value="NZ_AP022822.1"/>
</dbReference>
<dbReference type="InterPro" id="IPR056179">
    <property type="entry name" value="DHQS_C"/>
</dbReference>
<keyword evidence="15 18" id="KW-0057">Aromatic amino acid biosynthesis</keyword>
<keyword evidence="17 18" id="KW-0170">Cobalt</keyword>
<feature type="domain" description="3-dehydroquinate synthase N-terminal" evidence="19">
    <location>
        <begin position="66"/>
        <end position="177"/>
    </location>
</feature>
<keyword evidence="16 18" id="KW-0456">Lyase</keyword>
<dbReference type="GO" id="GO:0008652">
    <property type="term" value="P:amino acid biosynthetic process"/>
    <property type="evidence" value="ECO:0007669"/>
    <property type="project" value="UniProtKB-KW"/>
</dbReference>
<feature type="binding site" evidence="18">
    <location>
        <position position="182"/>
    </location>
    <ligand>
        <name>Zn(2+)</name>
        <dbReference type="ChEBI" id="CHEBI:29105"/>
    </ligand>
</feature>
<dbReference type="InterPro" id="IPR030960">
    <property type="entry name" value="DHQS/DOIS_N"/>
</dbReference>
<keyword evidence="9 18" id="KW-0963">Cytoplasm</keyword>
<dbReference type="GO" id="GO:0009423">
    <property type="term" value="P:chorismate biosynthetic process"/>
    <property type="evidence" value="ECO:0007669"/>
    <property type="project" value="UniProtKB-UniRule"/>
</dbReference>
<evidence type="ECO:0000256" key="16">
    <source>
        <dbReference type="ARBA" id="ARBA00023239"/>
    </source>
</evidence>
<dbReference type="GO" id="GO:0009073">
    <property type="term" value="P:aromatic amino acid family biosynthetic process"/>
    <property type="evidence" value="ECO:0007669"/>
    <property type="project" value="UniProtKB-KW"/>
</dbReference>
<reference evidence="21 22" key="1">
    <citation type="submission" date="2020-02" db="EMBL/GenBank/DDBJ databases">
        <title>Characterization of vanA genotype vancomycin-resistant Enterococcus saigonensis VE80.</title>
        <authorList>
            <person name="Harada T."/>
            <person name="Motooka D."/>
            <person name="Nakamura S."/>
            <person name="Yamamoto Y."/>
            <person name="Kawahara R."/>
            <person name="Kawatsu K."/>
        </authorList>
    </citation>
    <scope>NUCLEOTIDE SEQUENCE [LARGE SCALE GENOMIC DNA]</scope>
    <source>
        <strain evidence="21 22">VE80</strain>
    </source>
</reference>
<evidence type="ECO:0000256" key="2">
    <source>
        <dbReference type="ARBA" id="ARBA00001911"/>
    </source>
</evidence>
<comment type="caution">
    <text evidence="18">Lacks conserved residue(s) required for the propagation of feature annotation.</text>
</comment>
<protein>
    <recommendedName>
        <fullName evidence="8 18">3-dehydroquinate synthase</fullName>
        <shortName evidence="18">DHQS</shortName>
        <ecNumber evidence="7 18">4.2.3.4</ecNumber>
    </recommendedName>
</protein>
<evidence type="ECO:0000256" key="12">
    <source>
        <dbReference type="ARBA" id="ARBA00022741"/>
    </source>
</evidence>
<comment type="pathway">
    <text evidence="5 18">Metabolic intermediate biosynthesis; chorismate biosynthesis; chorismate from D-erythrose 4-phosphate and phosphoenolpyruvate: step 2/7.</text>
</comment>
<evidence type="ECO:0000256" key="14">
    <source>
        <dbReference type="ARBA" id="ARBA00023027"/>
    </source>
</evidence>
<dbReference type="PANTHER" id="PTHR43622">
    <property type="entry name" value="3-DEHYDROQUINATE SYNTHASE"/>
    <property type="match status" value="1"/>
</dbReference>
<evidence type="ECO:0000256" key="17">
    <source>
        <dbReference type="ARBA" id="ARBA00023285"/>
    </source>
</evidence>